<name>A0A090AIT1_9GAMM</name>
<dbReference type="EC" id="2.1.1.77" evidence="7"/>
<dbReference type="NCBIfam" id="TIGR00080">
    <property type="entry name" value="pimt"/>
    <property type="match status" value="1"/>
</dbReference>
<dbReference type="NCBIfam" id="NF001453">
    <property type="entry name" value="PRK00312.1"/>
    <property type="match status" value="1"/>
</dbReference>
<evidence type="ECO:0000256" key="2">
    <source>
        <dbReference type="ARBA" id="ARBA00005369"/>
    </source>
</evidence>
<protein>
    <recommendedName>
        <fullName evidence="7">Protein-L-isoaspartate O-methyltransferase</fullName>
        <ecNumber evidence="7">2.1.1.77</ecNumber>
    </recommendedName>
    <alternativeName>
        <fullName evidence="7">L-isoaspartyl protein carboxyl methyltransferase</fullName>
    </alternativeName>
    <alternativeName>
        <fullName evidence="7">Protein L-isoaspartyl methyltransferase</fullName>
    </alternativeName>
    <alternativeName>
        <fullName evidence="7">Protein-beta-aspartate methyltransferase</fullName>
        <shortName evidence="7">PIMT</shortName>
    </alternativeName>
</protein>
<dbReference type="Pfam" id="PF01135">
    <property type="entry name" value="PCMT"/>
    <property type="match status" value="1"/>
</dbReference>
<dbReference type="GO" id="GO:0030091">
    <property type="term" value="P:protein repair"/>
    <property type="evidence" value="ECO:0007669"/>
    <property type="project" value="UniProtKB-UniRule"/>
</dbReference>
<dbReference type="Proteomes" id="UP000031623">
    <property type="component" value="Chromosome"/>
</dbReference>
<dbReference type="HAMAP" id="MF_00090">
    <property type="entry name" value="PIMT"/>
    <property type="match status" value="1"/>
</dbReference>
<dbReference type="InterPro" id="IPR029063">
    <property type="entry name" value="SAM-dependent_MTases_sf"/>
</dbReference>
<evidence type="ECO:0000256" key="4">
    <source>
        <dbReference type="ARBA" id="ARBA00022603"/>
    </source>
</evidence>
<dbReference type="GO" id="GO:0005737">
    <property type="term" value="C:cytoplasm"/>
    <property type="evidence" value="ECO:0007669"/>
    <property type="project" value="UniProtKB-SubCell"/>
</dbReference>
<organism evidence="8 9">
    <name type="scientific">Thioploca ingrica</name>
    <dbReference type="NCBI Taxonomy" id="40754"/>
    <lineage>
        <taxon>Bacteria</taxon>
        <taxon>Pseudomonadati</taxon>
        <taxon>Pseudomonadota</taxon>
        <taxon>Gammaproteobacteria</taxon>
        <taxon>Thiotrichales</taxon>
        <taxon>Thiotrichaceae</taxon>
        <taxon>Thioploca</taxon>
    </lineage>
</organism>
<dbReference type="Gene3D" id="3.40.50.150">
    <property type="entry name" value="Vaccinia Virus protein VP39"/>
    <property type="match status" value="1"/>
</dbReference>
<dbReference type="SUPFAM" id="SSF53335">
    <property type="entry name" value="S-adenosyl-L-methionine-dependent methyltransferases"/>
    <property type="match status" value="1"/>
</dbReference>
<comment type="subcellular location">
    <subcellularLocation>
        <location evidence="1 7">Cytoplasm</location>
    </subcellularLocation>
</comment>
<comment type="similarity">
    <text evidence="2 7">Belongs to the methyltransferase superfamily. L-isoaspartyl/D-aspartyl protein methyltransferase family.</text>
</comment>
<dbReference type="PANTHER" id="PTHR11579">
    <property type="entry name" value="PROTEIN-L-ISOASPARTATE O-METHYLTRANSFERASE"/>
    <property type="match status" value="1"/>
</dbReference>
<comment type="function">
    <text evidence="7">Catalyzes the methyl esterification of L-isoaspartyl residues in peptides and proteins that result from spontaneous decomposition of normal L-aspartyl and L-asparaginyl residues. It plays a role in the repair and/or degradation of damaged proteins.</text>
</comment>
<dbReference type="OrthoDB" id="9810066at2"/>
<feature type="active site" evidence="7">
    <location>
        <position position="60"/>
    </location>
</feature>
<dbReference type="GO" id="GO:0032259">
    <property type="term" value="P:methylation"/>
    <property type="evidence" value="ECO:0007669"/>
    <property type="project" value="UniProtKB-KW"/>
</dbReference>
<keyword evidence="3 7" id="KW-0963">Cytoplasm</keyword>
<dbReference type="HOGENOM" id="CLU_055432_2_0_6"/>
<evidence type="ECO:0000256" key="5">
    <source>
        <dbReference type="ARBA" id="ARBA00022679"/>
    </source>
</evidence>
<gene>
    <name evidence="7" type="primary">pcm</name>
    <name evidence="8" type="ORF">THII_0473</name>
</gene>
<dbReference type="STRING" id="40754.THII_0473"/>
<comment type="catalytic activity">
    <reaction evidence="7">
        <text>[protein]-L-isoaspartate + S-adenosyl-L-methionine = [protein]-L-isoaspartate alpha-methyl ester + S-adenosyl-L-homocysteine</text>
        <dbReference type="Rhea" id="RHEA:12705"/>
        <dbReference type="Rhea" id="RHEA-COMP:12143"/>
        <dbReference type="Rhea" id="RHEA-COMP:12144"/>
        <dbReference type="ChEBI" id="CHEBI:57856"/>
        <dbReference type="ChEBI" id="CHEBI:59789"/>
        <dbReference type="ChEBI" id="CHEBI:90596"/>
        <dbReference type="ChEBI" id="CHEBI:90598"/>
        <dbReference type="EC" id="2.1.1.77"/>
    </reaction>
</comment>
<proteinExistence type="inferred from homology"/>
<dbReference type="InterPro" id="IPR000682">
    <property type="entry name" value="PCMT"/>
</dbReference>
<evidence type="ECO:0000313" key="9">
    <source>
        <dbReference type="Proteomes" id="UP000031623"/>
    </source>
</evidence>
<keyword evidence="4 7" id="KW-0489">Methyltransferase</keyword>
<reference evidence="8" key="1">
    <citation type="journal article" date="2014" name="ISME J.">
        <title>Ecophysiology of Thioploca ingrica as revealed by the complete genome sequence supplemented with proteomic evidence.</title>
        <authorList>
            <person name="Kojima H."/>
            <person name="Ogura Y."/>
            <person name="Yamamoto N."/>
            <person name="Togashi T."/>
            <person name="Mori H."/>
            <person name="Watanabe T."/>
            <person name="Nemoto F."/>
            <person name="Kurokawa K."/>
            <person name="Hayashi T."/>
            <person name="Fukui M."/>
        </authorList>
    </citation>
    <scope>NUCLEOTIDE SEQUENCE [LARGE SCALE GENOMIC DNA]</scope>
</reference>
<evidence type="ECO:0000256" key="7">
    <source>
        <dbReference type="HAMAP-Rule" id="MF_00090"/>
    </source>
</evidence>
<sequence>MASKHSSERLIQQLQHQGINNAMVLEVLRTTPRHLFIDEALSSHAYTNHALPIGYGQTISQPYIVARMTEALLEQGNLDKVLEIGTGCGYQTAILAQLVPQVYSVERIKNLLTKAHDRLTSLGLDNIHFHYSDGHWGWAENAPYQGIIVTAAPASVPEALLEQLAVGGYLIIPVGAQNSYQVLLKIIRTRRNHYEQYTLDEVSFVPLCQGIS</sequence>
<evidence type="ECO:0000256" key="6">
    <source>
        <dbReference type="ARBA" id="ARBA00022691"/>
    </source>
</evidence>
<dbReference type="PANTHER" id="PTHR11579:SF0">
    <property type="entry name" value="PROTEIN-L-ISOASPARTATE(D-ASPARTATE) O-METHYLTRANSFERASE"/>
    <property type="match status" value="1"/>
</dbReference>
<dbReference type="KEGG" id="tig:THII_0473"/>
<evidence type="ECO:0000313" key="8">
    <source>
        <dbReference type="EMBL" id="BAP54770.1"/>
    </source>
</evidence>
<dbReference type="EMBL" id="AP014633">
    <property type="protein sequence ID" value="BAP54770.1"/>
    <property type="molecule type" value="Genomic_DNA"/>
</dbReference>
<dbReference type="GO" id="GO:0004719">
    <property type="term" value="F:protein-L-isoaspartate (D-aspartate) O-methyltransferase activity"/>
    <property type="evidence" value="ECO:0007669"/>
    <property type="project" value="UniProtKB-UniRule"/>
</dbReference>
<dbReference type="FunFam" id="3.40.50.150:FF:000010">
    <property type="entry name" value="Protein-L-isoaspartate O-methyltransferase"/>
    <property type="match status" value="1"/>
</dbReference>
<dbReference type="CDD" id="cd02440">
    <property type="entry name" value="AdoMet_MTases"/>
    <property type="match status" value="1"/>
</dbReference>
<keyword evidence="9" id="KW-1185">Reference proteome</keyword>
<dbReference type="AlphaFoldDB" id="A0A090AIT1"/>
<keyword evidence="6 7" id="KW-0949">S-adenosyl-L-methionine</keyword>
<evidence type="ECO:0000256" key="3">
    <source>
        <dbReference type="ARBA" id="ARBA00022490"/>
    </source>
</evidence>
<evidence type="ECO:0000256" key="1">
    <source>
        <dbReference type="ARBA" id="ARBA00004496"/>
    </source>
</evidence>
<keyword evidence="5 7" id="KW-0808">Transferase</keyword>
<accession>A0A090AIT1</accession>